<dbReference type="InterPro" id="IPR001841">
    <property type="entry name" value="Znf_RING"/>
</dbReference>
<organism evidence="10 11">
    <name type="scientific">Giardia duodenalis assemblage B</name>
    <dbReference type="NCBI Taxonomy" id="1394984"/>
    <lineage>
        <taxon>Eukaryota</taxon>
        <taxon>Metamonada</taxon>
        <taxon>Diplomonadida</taxon>
        <taxon>Hexamitidae</taxon>
        <taxon>Giardiinae</taxon>
        <taxon>Giardia</taxon>
    </lineage>
</organism>
<name>A0A132NSK3_GIAIN</name>
<dbReference type="PANTHER" id="PTHR43895:SF150">
    <property type="entry name" value="SERINE_THREONINE-PROTEIN KINASE STK11"/>
    <property type="match status" value="1"/>
</dbReference>
<protein>
    <submittedName>
        <fullName evidence="10">Kinase/ Ring finger domain</fullName>
    </submittedName>
</protein>
<dbReference type="AlphaFoldDB" id="A0A132NSK3"/>
<reference evidence="10 11" key="1">
    <citation type="journal article" date="2015" name="Mol. Biochem. Parasitol.">
        <title>Identification of polymorphic genes for use in assemblage B genotyping assays through comparative genomics of multiple assemblage B Giardia duodenalis isolates.</title>
        <authorList>
            <person name="Wielinga C."/>
            <person name="Thompson R.C."/>
            <person name="Monis P."/>
            <person name="Ryan U."/>
        </authorList>
    </citation>
    <scope>NUCLEOTIDE SEQUENCE [LARGE SCALE GENOMIC DNA]</scope>
    <source>
        <strain evidence="10 11">BAH15c1</strain>
    </source>
</reference>
<comment type="caution">
    <text evidence="10">The sequence shown here is derived from an EMBL/GenBank/DDBJ whole genome shotgun (WGS) entry which is preliminary data.</text>
</comment>
<dbReference type="GO" id="GO:0007165">
    <property type="term" value="P:signal transduction"/>
    <property type="evidence" value="ECO:0007669"/>
    <property type="project" value="TreeGrafter"/>
</dbReference>
<dbReference type="GO" id="GO:0005524">
    <property type="term" value="F:ATP binding"/>
    <property type="evidence" value="ECO:0007669"/>
    <property type="project" value="UniProtKB-UniRule"/>
</dbReference>
<keyword evidence="6" id="KW-0863">Zinc-finger</keyword>
<dbReference type="SMART" id="SM00220">
    <property type="entry name" value="S_TKc"/>
    <property type="match status" value="1"/>
</dbReference>
<dbReference type="GO" id="GO:0008270">
    <property type="term" value="F:zinc ion binding"/>
    <property type="evidence" value="ECO:0007669"/>
    <property type="project" value="UniProtKB-KW"/>
</dbReference>
<keyword evidence="6" id="KW-0862">Zinc</keyword>
<feature type="domain" description="Protein kinase" evidence="8">
    <location>
        <begin position="21"/>
        <end position="337"/>
    </location>
</feature>
<evidence type="ECO:0000313" key="11">
    <source>
        <dbReference type="Proteomes" id="UP000070089"/>
    </source>
</evidence>
<evidence type="ECO:0000256" key="1">
    <source>
        <dbReference type="ARBA" id="ARBA00022527"/>
    </source>
</evidence>
<evidence type="ECO:0000259" key="9">
    <source>
        <dbReference type="PROSITE" id="PS50089"/>
    </source>
</evidence>
<dbReference type="InterPro" id="IPR013083">
    <property type="entry name" value="Znf_RING/FYVE/PHD"/>
</dbReference>
<evidence type="ECO:0000256" key="3">
    <source>
        <dbReference type="ARBA" id="ARBA00022741"/>
    </source>
</evidence>
<sequence>MHSLMVPRDVSPQTLDIRSLYTFHESIGIGRTGTVYKCTEIQSRNTVAIKVIKVREVHGFNEYRLCQWVETLIGLDVEGIVKFYKVYTDKSHQLFYIIMKYYSNGNITNSMSGNSRHRWLGSNNENLLAVCARLLSAIAFLHNQLWLLNTTTTGLPIGAISSDNILLDEEFSPYLLPGIGTPMNWTSRAFSTESLNNELLTLAPEKILAAVGQKTQHGMGTQPSVLINPMNKKTTSIKRYLTKDDLQVLMKHKDALLKPTFASDSWALGCLLFALVFQRYPFRHSDIMSLSYGLPEKGTEASSGIPKPISEIIRGLLVTSPSGRISVLQALSMLPSPDGRADCATDYTIEQPAKASEKIYSAQLKYIISTMDESLAKLSTMLLDSVNAQTEAQEEVTRLLGLKTQLEADVQVKSRTILQLKYELKRIVTSMKIDISKADEIDTNNLTSEELVSLESECKKVLDKIANTRLLRRSPECVVCLSRPKNIKLDPCKHVCICHECYLQLLDKRCPICRATVISIEKVFL</sequence>
<keyword evidence="4 10" id="KW-0418">Kinase</keyword>
<keyword evidence="1" id="KW-0723">Serine/threonine-protein kinase</keyword>
<evidence type="ECO:0000256" key="6">
    <source>
        <dbReference type="PROSITE-ProRule" id="PRU00175"/>
    </source>
</evidence>
<evidence type="ECO:0000256" key="4">
    <source>
        <dbReference type="ARBA" id="ARBA00022777"/>
    </source>
</evidence>
<dbReference type="EMBL" id="JXTI01000088">
    <property type="protein sequence ID" value="KWX13016.1"/>
    <property type="molecule type" value="Genomic_DNA"/>
</dbReference>
<evidence type="ECO:0000313" key="10">
    <source>
        <dbReference type="EMBL" id="KWX13016.1"/>
    </source>
</evidence>
<dbReference type="SUPFAM" id="SSF57850">
    <property type="entry name" value="RING/U-box"/>
    <property type="match status" value="1"/>
</dbReference>
<dbReference type="OrthoDB" id="1711136at2759"/>
<dbReference type="Gene3D" id="1.10.510.10">
    <property type="entry name" value="Transferase(Phosphotransferase) domain 1"/>
    <property type="match status" value="2"/>
</dbReference>
<evidence type="ECO:0000259" key="8">
    <source>
        <dbReference type="PROSITE" id="PS50011"/>
    </source>
</evidence>
<dbReference type="GO" id="GO:0004674">
    <property type="term" value="F:protein serine/threonine kinase activity"/>
    <property type="evidence" value="ECO:0007669"/>
    <property type="project" value="UniProtKB-KW"/>
</dbReference>
<keyword evidence="2" id="KW-0808">Transferase</keyword>
<accession>A0A132NSK3</accession>
<dbReference type="Pfam" id="PF13920">
    <property type="entry name" value="zf-C3HC4_3"/>
    <property type="match status" value="1"/>
</dbReference>
<keyword evidence="6" id="KW-0479">Metal-binding</keyword>
<dbReference type="PROSITE" id="PS50011">
    <property type="entry name" value="PROTEIN_KINASE_DOM"/>
    <property type="match status" value="1"/>
</dbReference>
<feature type="domain" description="RING-type" evidence="9">
    <location>
        <begin position="477"/>
        <end position="514"/>
    </location>
</feature>
<dbReference type="Proteomes" id="UP000070089">
    <property type="component" value="Unassembled WGS sequence"/>
</dbReference>
<proteinExistence type="predicted"/>
<evidence type="ECO:0000256" key="5">
    <source>
        <dbReference type="ARBA" id="ARBA00022840"/>
    </source>
</evidence>
<feature type="binding site" evidence="7">
    <location>
        <position position="50"/>
    </location>
    <ligand>
        <name>ATP</name>
        <dbReference type="ChEBI" id="CHEBI:30616"/>
    </ligand>
</feature>
<dbReference type="VEuPathDB" id="GiardiaDB:QR46_3009"/>
<dbReference type="Pfam" id="PF00069">
    <property type="entry name" value="Pkinase"/>
    <property type="match status" value="1"/>
</dbReference>
<dbReference type="CDD" id="cd16787">
    <property type="entry name" value="mRING-HC-C3HC5_CGRF1"/>
    <property type="match status" value="1"/>
</dbReference>
<dbReference type="InterPro" id="IPR011009">
    <property type="entry name" value="Kinase-like_dom_sf"/>
</dbReference>
<dbReference type="PROSITE" id="PS00107">
    <property type="entry name" value="PROTEIN_KINASE_ATP"/>
    <property type="match status" value="1"/>
</dbReference>
<evidence type="ECO:0000256" key="2">
    <source>
        <dbReference type="ARBA" id="ARBA00022679"/>
    </source>
</evidence>
<dbReference type="Gene3D" id="3.30.40.10">
    <property type="entry name" value="Zinc/RING finger domain, C3HC4 (zinc finger)"/>
    <property type="match status" value="1"/>
</dbReference>
<keyword evidence="3 7" id="KW-0547">Nucleotide-binding</keyword>
<evidence type="ECO:0000256" key="7">
    <source>
        <dbReference type="PROSITE-ProRule" id="PRU10141"/>
    </source>
</evidence>
<dbReference type="PANTHER" id="PTHR43895">
    <property type="entry name" value="CALCIUM/CALMODULIN-DEPENDENT PROTEIN KINASE KINASE-RELATED"/>
    <property type="match status" value="1"/>
</dbReference>
<dbReference type="SUPFAM" id="SSF56112">
    <property type="entry name" value="Protein kinase-like (PK-like)"/>
    <property type="match status" value="1"/>
</dbReference>
<dbReference type="PROSITE" id="PS50089">
    <property type="entry name" value="ZF_RING_2"/>
    <property type="match status" value="1"/>
</dbReference>
<dbReference type="InterPro" id="IPR017441">
    <property type="entry name" value="Protein_kinase_ATP_BS"/>
</dbReference>
<keyword evidence="5 7" id="KW-0067">ATP-binding</keyword>
<dbReference type="InterPro" id="IPR000719">
    <property type="entry name" value="Prot_kinase_dom"/>
</dbReference>
<gene>
    <name evidence="10" type="ORF">QR46_3009</name>
</gene>